<dbReference type="PANTHER" id="PTHR31001">
    <property type="entry name" value="UNCHARACTERIZED TRANSCRIPTIONAL REGULATORY PROTEIN"/>
    <property type="match status" value="1"/>
</dbReference>
<dbReference type="InParanoid" id="W4KLR6"/>
<gene>
    <name evidence="5" type="ORF">HETIRDRAFT_308468</name>
</gene>
<dbReference type="AlphaFoldDB" id="W4KLR6"/>
<accession>W4KLR6</accession>
<dbReference type="GO" id="GO:0003677">
    <property type="term" value="F:DNA binding"/>
    <property type="evidence" value="ECO:0007669"/>
    <property type="project" value="InterPro"/>
</dbReference>
<evidence type="ECO:0000313" key="5">
    <source>
        <dbReference type="EMBL" id="ETW86659.1"/>
    </source>
</evidence>
<dbReference type="GeneID" id="20669590"/>
<dbReference type="GO" id="GO:0008270">
    <property type="term" value="F:zinc ion binding"/>
    <property type="evidence" value="ECO:0007669"/>
    <property type="project" value="InterPro"/>
</dbReference>
<evidence type="ECO:0000256" key="2">
    <source>
        <dbReference type="ARBA" id="ARBA00023242"/>
    </source>
</evidence>
<evidence type="ECO:0000313" key="6">
    <source>
        <dbReference type="Proteomes" id="UP000030671"/>
    </source>
</evidence>
<reference evidence="5 6" key="1">
    <citation type="journal article" date="2012" name="New Phytol.">
        <title>Insight into trade-off between wood decay and parasitism from the genome of a fungal forest pathogen.</title>
        <authorList>
            <person name="Olson A."/>
            <person name="Aerts A."/>
            <person name="Asiegbu F."/>
            <person name="Belbahri L."/>
            <person name="Bouzid O."/>
            <person name="Broberg A."/>
            <person name="Canback B."/>
            <person name="Coutinho P.M."/>
            <person name="Cullen D."/>
            <person name="Dalman K."/>
            <person name="Deflorio G."/>
            <person name="van Diepen L.T."/>
            <person name="Dunand C."/>
            <person name="Duplessis S."/>
            <person name="Durling M."/>
            <person name="Gonthier P."/>
            <person name="Grimwood J."/>
            <person name="Fossdal C.G."/>
            <person name="Hansson D."/>
            <person name="Henrissat B."/>
            <person name="Hietala A."/>
            <person name="Himmelstrand K."/>
            <person name="Hoffmeister D."/>
            <person name="Hogberg N."/>
            <person name="James T.Y."/>
            <person name="Karlsson M."/>
            <person name="Kohler A."/>
            <person name="Kues U."/>
            <person name="Lee Y.H."/>
            <person name="Lin Y.C."/>
            <person name="Lind M."/>
            <person name="Lindquist E."/>
            <person name="Lombard V."/>
            <person name="Lucas S."/>
            <person name="Lunden K."/>
            <person name="Morin E."/>
            <person name="Murat C."/>
            <person name="Park J."/>
            <person name="Raffaello T."/>
            <person name="Rouze P."/>
            <person name="Salamov A."/>
            <person name="Schmutz J."/>
            <person name="Solheim H."/>
            <person name="Stahlberg J."/>
            <person name="Velez H."/>
            <person name="de Vries R.P."/>
            <person name="Wiebenga A."/>
            <person name="Woodward S."/>
            <person name="Yakovlev I."/>
            <person name="Garbelotto M."/>
            <person name="Martin F."/>
            <person name="Grigoriev I.V."/>
            <person name="Stenlid J."/>
        </authorList>
    </citation>
    <scope>NUCLEOTIDE SEQUENCE [LARGE SCALE GENOMIC DNA]</scope>
    <source>
        <strain evidence="5 6">TC 32-1</strain>
    </source>
</reference>
<feature type="domain" description="4Fe-4S ferredoxin-type" evidence="4">
    <location>
        <begin position="4"/>
        <end position="36"/>
    </location>
</feature>
<evidence type="ECO:0000256" key="1">
    <source>
        <dbReference type="ARBA" id="ARBA00004123"/>
    </source>
</evidence>
<protein>
    <recommendedName>
        <fullName evidence="4">4Fe-4S ferredoxin-type domain-containing protein</fullName>
    </recommendedName>
</protein>
<feature type="region of interest" description="Disordered" evidence="3">
    <location>
        <begin position="87"/>
        <end position="112"/>
    </location>
</feature>
<comment type="subcellular location">
    <subcellularLocation>
        <location evidence="1">Nucleus</location>
    </subcellularLocation>
</comment>
<dbReference type="RefSeq" id="XP_009540661.1">
    <property type="nucleotide sequence ID" value="XM_009542366.1"/>
</dbReference>
<evidence type="ECO:0000259" key="4">
    <source>
        <dbReference type="PROSITE" id="PS51379"/>
    </source>
</evidence>
<keyword evidence="2" id="KW-0539">Nucleus</keyword>
<dbReference type="PROSITE" id="PS51379">
    <property type="entry name" value="4FE4S_FER_2"/>
    <property type="match status" value="1"/>
</dbReference>
<dbReference type="eggNOG" id="ENOG502SIP3">
    <property type="taxonomic scope" value="Eukaryota"/>
</dbReference>
<dbReference type="EMBL" id="KI925454">
    <property type="protein sequence ID" value="ETW86659.1"/>
    <property type="molecule type" value="Genomic_DNA"/>
</dbReference>
<dbReference type="InterPro" id="IPR017896">
    <property type="entry name" value="4Fe4S_Fe-S-bd"/>
</dbReference>
<sequence>MFRLKLRCDRKVPCETCTKRGCAAICPNGALATGKANNKYVLANTEELHAKIHVMTVRIRELEVGLAALQATISEEPHPLLKKERMLNQESSPAQSSGSSPQNPTDTAGDADDEGIIEAFGTLSIGVKGDTKFYGASARSEYILQSSKLMPKLAYTSSTRLHPRIVELMCPELEGDKIDPEIKRLVYAHLPPLSEACQMCETFMNLSQYIPSSLNRKQLFDEVLSLAYQAKPSEGMQSLHALSLLFIVFALAKQYDTTTADYHIEAYDYFVLSRVVLLFDSPITSTTVLAVQVMCYMAQYLEITDSSFLPTGSSRAWMYLGYAVKLAHGVNLKSTRWNLDEEESQKRSRVFWHLFTVDAWNSFSFGRPPTTMPSFIDCELPVDDEDRLKEDGTKDLGFQRWSFLYCQLLHTVMCTAFGAKSPPYITILELDRRIRDFIIPEFLRPPCDGTPDDPPADILVKRWMVHSSKEWTLLNLHRVYFAQALREKPEDPLKHKYGPSVMAIYRSGYRVIEFGQRAMSALPQSFFRSTLAWSKVLSAAIVMCLLVCNAPTSSLAPSALEELDITCSFFENAVRAGSRPAAEHLDAIRSLYRQAHEAMDKTQPHGNQSMSAELQRMGRGTQVISQSSSPSAGLSSPSLDQRAMPNHIPLYHPLVSDEQMHPTILNDFQAFETFPPTPQPSTSSSLPASSTSMFNLFDFPSTGYSQPGDAQSLQMSFTDMSPFVTGASAQSGMYQSPTQQESLGATSGQPYILDATWQDFVEQLGF</sequence>
<dbReference type="GO" id="GO:0005634">
    <property type="term" value="C:nucleus"/>
    <property type="evidence" value="ECO:0007669"/>
    <property type="project" value="UniProtKB-SubCell"/>
</dbReference>
<dbReference type="CDD" id="cd12148">
    <property type="entry name" value="fungal_TF_MHR"/>
    <property type="match status" value="1"/>
</dbReference>
<dbReference type="OrthoDB" id="424974at2759"/>
<dbReference type="SMART" id="SM00906">
    <property type="entry name" value="Fungal_trans"/>
    <property type="match status" value="1"/>
</dbReference>
<dbReference type="InterPro" id="IPR050613">
    <property type="entry name" value="Sec_Metabolite_Reg"/>
</dbReference>
<dbReference type="HOGENOM" id="CLU_007340_4_0_1"/>
<dbReference type="InterPro" id="IPR007219">
    <property type="entry name" value="XnlR_reg_dom"/>
</dbReference>
<feature type="compositionally biased region" description="Low complexity" evidence="3">
    <location>
        <begin position="89"/>
        <end position="104"/>
    </location>
</feature>
<organism evidence="5 6">
    <name type="scientific">Heterobasidion irregulare (strain TC 32-1)</name>
    <dbReference type="NCBI Taxonomy" id="747525"/>
    <lineage>
        <taxon>Eukaryota</taxon>
        <taxon>Fungi</taxon>
        <taxon>Dikarya</taxon>
        <taxon>Basidiomycota</taxon>
        <taxon>Agaricomycotina</taxon>
        <taxon>Agaricomycetes</taxon>
        <taxon>Russulales</taxon>
        <taxon>Bondarzewiaceae</taxon>
        <taxon>Heterobasidion</taxon>
        <taxon>Heterobasidion annosum species complex</taxon>
    </lineage>
</organism>
<name>W4KLR6_HETIT</name>
<evidence type="ECO:0000256" key="3">
    <source>
        <dbReference type="SAM" id="MobiDB-lite"/>
    </source>
</evidence>
<proteinExistence type="predicted"/>
<dbReference type="STRING" id="747525.W4KLR6"/>
<feature type="compositionally biased region" description="Low complexity" evidence="3">
    <location>
        <begin position="625"/>
        <end position="639"/>
    </location>
</feature>
<dbReference type="Pfam" id="PF04082">
    <property type="entry name" value="Fungal_trans"/>
    <property type="match status" value="1"/>
</dbReference>
<feature type="region of interest" description="Disordered" evidence="3">
    <location>
        <begin position="617"/>
        <end position="641"/>
    </location>
</feature>
<dbReference type="PANTHER" id="PTHR31001:SF56">
    <property type="entry name" value="ZN(2)-C6 FUNGAL-TYPE DOMAIN-CONTAINING PROTEIN"/>
    <property type="match status" value="1"/>
</dbReference>
<dbReference type="KEGG" id="hir:HETIRDRAFT_308468"/>
<dbReference type="GO" id="GO:0006351">
    <property type="term" value="P:DNA-templated transcription"/>
    <property type="evidence" value="ECO:0007669"/>
    <property type="project" value="InterPro"/>
</dbReference>
<dbReference type="Proteomes" id="UP000030671">
    <property type="component" value="Unassembled WGS sequence"/>
</dbReference>
<keyword evidence="6" id="KW-1185">Reference proteome</keyword>